<feature type="compositionally biased region" description="Low complexity" evidence="1">
    <location>
        <begin position="33"/>
        <end position="43"/>
    </location>
</feature>
<protein>
    <submittedName>
        <fullName evidence="2">Ovule protein</fullName>
    </submittedName>
</protein>
<proteinExistence type="predicted"/>
<dbReference type="WBParaSite" id="GPUH_0000604401-mRNA-1">
    <property type="protein sequence ID" value="GPUH_0000604401-mRNA-1"/>
    <property type="gene ID" value="GPUH_0000604401"/>
</dbReference>
<feature type="region of interest" description="Disordered" evidence="1">
    <location>
        <begin position="20"/>
        <end position="61"/>
    </location>
</feature>
<name>A0A183DBE5_9BILA</name>
<evidence type="ECO:0000313" key="2">
    <source>
        <dbReference type="WBParaSite" id="GPUH_0000604401-mRNA-1"/>
    </source>
</evidence>
<organism evidence="2">
    <name type="scientific">Gongylonema pulchrum</name>
    <dbReference type="NCBI Taxonomy" id="637853"/>
    <lineage>
        <taxon>Eukaryota</taxon>
        <taxon>Metazoa</taxon>
        <taxon>Ecdysozoa</taxon>
        <taxon>Nematoda</taxon>
        <taxon>Chromadorea</taxon>
        <taxon>Rhabditida</taxon>
        <taxon>Spirurina</taxon>
        <taxon>Spiruromorpha</taxon>
        <taxon>Spiruroidea</taxon>
        <taxon>Gongylonematidae</taxon>
        <taxon>Gongylonema</taxon>
    </lineage>
</organism>
<evidence type="ECO:0000256" key="1">
    <source>
        <dbReference type="SAM" id="MobiDB-lite"/>
    </source>
</evidence>
<dbReference type="AlphaFoldDB" id="A0A183DBE5"/>
<reference evidence="2" key="1">
    <citation type="submission" date="2016-06" db="UniProtKB">
        <authorList>
            <consortium name="WormBaseParasite"/>
        </authorList>
    </citation>
    <scope>IDENTIFICATION</scope>
</reference>
<sequence>LEAEEAIFYITKRFGHQVSVENGEMEKKGAGLSSETSSASSKSTDSDEKKIQQKRSCNDNL</sequence>
<accession>A0A183DBE5</accession>